<dbReference type="InterPro" id="IPR023996">
    <property type="entry name" value="TonB-dep_OMP_SusC/RagA"/>
</dbReference>
<evidence type="ECO:0000313" key="8">
    <source>
        <dbReference type="Proteomes" id="UP000319040"/>
    </source>
</evidence>
<dbReference type="Gene3D" id="2.170.130.10">
    <property type="entry name" value="TonB-dependent receptor, plug domain"/>
    <property type="match status" value="1"/>
</dbReference>
<proteinExistence type="inferred from homology"/>
<evidence type="ECO:0000256" key="1">
    <source>
        <dbReference type="ARBA" id="ARBA00022448"/>
    </source>
</evidence>
<dbReference type="InterPro" id="IPR023997">
    <property type="entry name" value="TonB-dep_OMP_SusC/RagA_CS"/>
</dbReference>
<dbReference type="Pfam" id="PF13715">
    <property type="entry name" value="CarbopepD_reg_2"/>
    <property type="match status" value="1"/>
</dbReference>
<dbReference type="InterPro" id="IPR011662">
    <property type="entry name" value="Secretin/TonB_short_N"/>
</dbReference>
<dbReference type="Gene3D" id="2.60.40.1120">
    <property type="entry name" value="Carboxypeptidase-like, regulatory domain"/>
    <property type="match status" value="1"/>
</dbReference>
<dbReference type="SUPFAM" id="SSF49464">
    <property type="entry name" value="Carboxypeptidase regulatory domain-like"/>
    <property type="match status" value="1"/>
</dbReference>
<dbReference type="NCBIfam" id="TIGR04057">
    <property type="entry name" value="SusC_RagA_signa"/>
    <property type="match status" value="1"/>
</dbReference>
<dbReference type="SUPFAM" id="SSF56935">
    <property type="entry name" value="Porins"/>
    <property type="match status" value="1"/>
</dbReference>
<dbReference type="FunFam" id="2.60.40.1120:FF:000003">
    <property type="entry name" value="Outer membrane protein Omp121"/>
    <property type="match status" value="1"/>
</dbReference>
<keyword evidence="4" id="KW-1134">Transmembrane beta strand</keyword>
<evidence type="ECO:0000256" key="4">
    <source>
        <dbReference type="PROSITE-ProRule" id="PRU01360"/>
    </source>
</evidence>
<dbReference type="InterPro" id="IPR037066">
    <property type="entry name" value="Plug_dom_sf"/>
</dbReference>
<keyword evidence="8" id="KW-1185">Reference proteome</keyword>
<dbReference type="NCBIfam" id="TIGR04056">
    <property type="entry name" value="OMP_RagA_SusC"/>
    <property type="match status" value="1"/>
</dbReference>
<dbReference type="Proteomes" id="UP000319040">
    <property type="component" value="Unassembled WGS sequence"/>
</dbReference>
<organism evidence="7 8">
    <name type="scientific">Saccharicrinis carchari</name>
    <dbReference type="NCBI Taxonomy" id="1168039"/>
    <lineage>
        <taxon>Bacteria</taxon>
        <taxon>Pseudomonadati</taxon>
        <taxon>Bacteroidota</taxon>
        <taxon>Bacteroidia</taxon>
        <taxon>Marinilabiliales</taxon>
        <taxon>Marinilabiliaceae</taxon>
        <taxon>Saccharicrinis</taxon>
    </lineage>
</organism>
<evidence type="ECO:0000313" key="7">
    <source>
        <dbReference type="EMBL" id="SMO52203.1"/>
    </source>
</evidence>
<dbReference type="InterPro" id="IPR039426">
    <property type="entry name" value="TonB-dep_rcpt-like"/>
</dbReference>
<dbReference type="InterPro" id="IPR012910">
    <property type="entry name" value="Plug_dom"/>
</dbReference>
<dbReference type="Pfam" id="PF07715">
    <property type="entry name" value="Plug"/>
    <property type="match status" value="1"/>
</dbReference>
<protein>
    <submittedName>
        <fullName evidence="7">TonB-linked outer membrane protein, SusC/RagA family</fullName>
    </submittedName>
</protein>
<dbReference type="GO" id="GO:0009279">
    <property type="term" value="C:cell outer membrane"/>
    <property type="evidence" value="ECO:0007669"/>
    <property type="project" value="UniProtKB-SubCell"/>
</dbReference>
<keyword evidence="1 4" id="KW-0813">Transport</keyword>
<evidence type="ECO:0000256" key="5">
    <source>
        <dbReference type="SAM" id="Phobius"/>
    </source>
</evidence>
<feature type="transmembrane region" description="Helical" evidence="5">
    <location>
        <begin position="21"/>
        <end position="39"/>
    </location>
</feature>
<evidence type="ECO:0000259" key="6">
    <source>
        <dbReference type="SMART" id="SM00965"/>
    </source>
</evidence>
<sequence length="1146" mass="127455">MKKDLICYAFRPRAGWAKWFLIMRMILFFVMANLMLATASDGVAQSERLTIKANSTTVGEVFDMIRQNSNYNILYKSEDIDINRKVNVDVENATVEELLNQVFKEEGVQYVVRKNQVIIRSNTPPHMALLQQESRTIRGRVSDVEGNTIPGVNVLVKGTSIGTITDMNGNYTLDVPADATTLVFSFIGMRNQEITIDGKTTINVTLVEDTEMVDEIQVVGYGTQKKESVVGSIQTVEPQALEVPSSNISTAFAGKLAGVIAFQRSGEPGADGANFFIRGISTFSGATNPLIILDGVQVSQGDLNALSPEVIESFSILKDATATALYGTRGANGVMIVTTKSGKNLEKAKINVRIENSISMPTAVPDFVDGVEFMKMYNEAVIGRSTGDVPYSQLKIDGTRQNIDPYLFPNVDWYGELFKPYTMNQTANVNVMGGGKKMDYFMNVAANLDNGILEKFDINSYDNNVKVRRYAFQNNINAHLSETTRLSLRVNAQIKQKDAPSIGAQNVFGLVMEANPVDFPIMYPDYLIPESLGELDHIPFGGKSGGRYNDGYRNPFAEMTRGYSEGFESTVIATLDGEQKLDFVTEGLTFKALASFKNWSSTTVTRSGGVNQYGIDDISLLTTPPVDYSSYAYNFDLVGNVQNPTLGTTTGTTGDRNIYFQTQLEYDRSFDSHTVGGMIIYTQDEFMLNNPNGLIASLPKRRQGIAGRLTYGFGGKYLAEFNFGYNGSENFAEKKRFGFFPSAAVGYAISNESFWEPLSNVVSWLKLRASWGLVGNDQIGNERFVYMSDIDLNGAGYTTGIDQNYTRSGPVYNRYANNDITWEIGEKINVGMDMELFNKINITADVYQEIRNDIFLARQVIPTSFGTAGTDVFGNLGKVKNQGMDASIAVSHNFNSDFSMQLKGTFTFAQNEVLERDEPPFSTYKNLSRVGYPVNTLWGYQAERLFIDQAEIDNSPIQQLGGTVLPGDIKYTDITQDIDGLNLVNSDDQVAMGHPTIPEIVYGIGPSFRYKNLDFSFFFQGVARTSFFINGFHPFGTSSIRNVLDFIAEDYWSVEDQNVYAAYPRLSKMDHPNNTANSSYWLRDASFLKLKNAEIGYTHKFMRFYVRGMNLLTFSKFDLWDPEQGGGNGLKYPTQRVVNLGIQMSL</sequence>
<accession>A0A521BYF6</accession>
<evidence type="ECO:0000256" key="2">
    <source>
        <dbReference type="ARBA" id="ARBA00023136"/>
    </source>
</evidence>
<feature type="domain" description="Secretin/TonB short N-terminal" evidence="6">
    <location>
        <begin position="71"/>
        <end position="122"/>
    </location>
</feature>
<dbReference type="AlphaFoldDB" id="A0A521BYF6"/>
<evidence type="ECO:0000256" key="3">
    <source>
        <dbReference type="ARBA" id="ARBA00023237"/>
    </source>
</evidence>
<dbReference type="Pfam" id="PF07660">
    <property type="entry name" value="STN"/>
    <property type="match status" value="1"/>
</dbReference>
<dbReference type="PROSITE" id="PS52016">
    <property type="entry name" value="TONB_DEPENDENT_REC_3"/>
    <property type="match status" value="1"/>
</dbReference>
<keyword evidence="2 4" id="KW-0472">Membrane</keyword>
<comment type="subcellular location">
    <subcellularLocation>
        <location evidence="4">Cell outer membrane</location>
        <topology evidence="4">Multi-pass membrane protein</topology>
    </subcellularLocation>
</comment>
<dbReference type="FunFam" id="2.170.130.10:FF:000003">
    <property type="entry name" value="SusC/RagA family TonB-linked outer membrane protein"/>
    <property type="match status" value="1"/>
</dbReference>
<gene>
    <name evidence="7" type="ORF">SAMN06265379_102211</name>
</gene>
<keyword evidence="5" id="KW-1133">Transmembrane helix</keyword>
<reference evidence="7 8" key="1">
    <citation type="submission" date="2017-05" db="EMBL/GenBank/DDBJ databases">
        <authorList>
            <person name="Varghese N."/>
            <person name="Submissions S."/>
        </authorList>
    </citation>
    <scope>NUCLEOTIDE SEQUENCE [LARGE SCALE GENOMIC DNA]</scope>
    <source>
        <strain evidence="7 8">DSM 27040</strain>
    </source>
</reference>
<name>A0A521BYF6_SACCC</name>
<comment type="similarity">
    <text evidence="4">Belongs to the TonB-dependent receptor family.</text>
</comment>
<keyword evidence="3 4" id="KW-0998">Cell outer membrane</keyword>
<dbReference type="SMART" id="SM00965">
    <property type="entry name" value="STN"/>
    <property type="match status" value="1"/>
</dbReference>
<dbReference type="InterPro" id="IPR008969">
    <property type="entry name" value="CarboxyPept-like_regulatory"/>
</dbReference>
<keyword evidence="4 5" id="KW-0812">Transmembrane</keyword>
<dbReference type="EMBL" id="FXTB01000002">
    <property type="protein sequence ID" value="SMO52203.1"/>
    <property type="molecule type" value="Genomic_DNA"/>
</dbReference>
<dbReference type="RefSeq" id="WP_221929370.1">
    <property type="nucleotide sequence ID" value="NZ_FXTB01000002.1"/>
</dbReference>